<keyword evidence="3" id="KW-0156">Chromatin regulator</keyword>
<dbReference type="GO" id="GO:0006325">
    <property type="term" value="P:chromatin organization"/>
    <property type="evidence" value="ECO:0007669"/>
    <property type="project" value="UniProtKB-KW"/>
</dbReference>
<gene>
    <name evidence="9" type="ORF">Agub_g14282</name>
</gene>
<evidence type="ECO:0008006" key="11">
    <source>
        <dbReference type="Google" id="ProtNLM"/>
    </source>
</evidence>
<evidence type="ECO:0000256" key="4">
    <source>
        <dbReference type="ARBA" id="ARBA00023015"/>
    </source>
</evidence>
<dbReference type="GO" id="GO:0000123">
    <property type="term" value="C:histone acetyltransferase complex"/>
    <property type="evidence" value="ECO:0007669"/>
    <property type="project" value="InterPro"/>
</dbReference>
<keyword evidence="4" id="KW-0805">Transcription regulation</keyword>
<name>A0AAD3E182_9CHLO</name>
<feature type="compositionally biased region" description="Basic and acidic residues" evidence="8">
    <location>
        <begin position="46"/>
        <end position="55"/>
    </location>
</feature>
<evidence type="ECO:0000256" key="2">
    <source>
        <dbReference type="ARBA" id="ARBA00010916"/>
    </source>
</evidence>
<dbReference type="Proteomes" id="UP001054857">
    <property type="component" value="Unassembled WGS sequence"/>
</dbReference>
<comment type="similarity">
    <text evidence="2">Belongs to the EAF6 family.</text>
</comment>
<organism evidence="9 10">
    <name type="scientific">Astrephomene gubernaculifera</name>
    <dbReference type="NCBI Taxonomy" id="47775"/>
    <lineage>
        <taxon>Eukaryota</taxon>
        <taxon>Viridiplantae</taxon>
        <taxon>Chlorophyta</taxon>
        <taxon>core chlorophytes</taxon>
        <taxon>Chlorophyceae</taxon>
        <taxon>CS clade</taxon>
        <taxon>Chlamydomonadales</taxon>
        <taxon>Astrephomenaceae</taxon>
        <taxon>Astrephomene</taxon>
    </lineage>
</organism>
<evidence type="ECO:0000256" key="7">
    <source>
        <dbReference type="ARBA" id="ARBA00023242"/>
    </source>
</evidence>
<evidence type="ECO:0000256" key="8">
    <source>
        <dbReference type="SAM" id="MobiDB-lite"/>
    </source>
</evidence>
<feature type="region of interest" description="Disordered" evidence="8">
    <location>
        <begin position="1"/>
        <end position="69"/>
    </location>
</feature>
<evidence type="ECO:0000313" key="10">
    <source>
        <dbReference type="Proteomes" id="UP001054857"/>
    </source>
</evidence>
<comment type="subcellular location">
    <subcellularLocation>
        <location evidence="1">Nucleus</location>
    </subcellularLocation>
</comment>
<dbReference type="GO" id="GO:0005634">
    <property type="term" value="C:nucleus"/>
    <property type="evidence" value="ECO:0007669"/>
    <property type="project" value="UniProtKB-SubCell"/>
</dbReference>
<evidence type="ECO:0000256" key="1">
    <source>
        <dbReference type="ARBA" id="ARBA00004123"/>
    </source>
</evidence>
<evidence type="ECO:0000256" key="6">
    <source>
        <dbReference type="ARBA" id="ARBA00023163"/>
    </source>
</evidence>
<sequence length="148" mass="15514">MPRGVKQEPSAPAATEAPSKGEAASKGTKGAKAKPTLLSVSKAPLKKKDAQKDGQKPTTSSGEGGIDIAELEKKRKELSDQLRKCEVQIHRLESQYFDTANPLGNALKGYDGLLSASAASSAKRLPFRGQDRIFSGSSTSGSIGRDAS</sequence>
<keyword evidence="10" id="KW-1185">Reference proteome</keyword>
<keyword evidence="5" id="KW-0175">Coiled coil</keyword>
<proteinExistence type="inferred from homology"/>
<protein>
    <recommendedName>
        <fullName evidence="11">Chromatin modification-related protein EAF6</fullName>
    </recommendedName>
</protein>
<evidence type="ECO:0000313" key="9">
    <source>
        <dbReference type="EMBL" id="GFR51820.1"/>
    </source>
</evidence>
<dbReference type="InterPro" id="IPR015418">
    <property type="entry name" value="Eaf6"/>
</dbReference>
<reference evidence="9 10" key="1">
    <citation type="journal article" date="2021" name="Sci. Rep.">
        <title>Genome sequencing of the multicellular alga Astrephomene provides insights into convergent evolution of germ-soma differentiation.</title>
        <authorList>
            <person name="Yamashita S."/>
            <person name="Yamamoto K."/>
            <person name="Matsuzaki R."/>
            <person name="Suzuki S."/>
            <person name="Yamaguchi H."/>
            <person name="Hirooka S."/>
            <person name="Minakuchi Y."/>
            <person name="Miyagishima S."/>
            <person name="Kawachi M."/>
            <person name="Toyoda A."/>
            <person name="Nozaki H."/>
        </authorList>
    </citation>
    <scope>NUCLEOTIDE SEQUENCE [LARGE SCALE GENOMIC DNA]</scope>
    <source>
        <strain evidence="9 10">NIES-4017</strain>
    </source>
</reference>
<comment type="caution">
    <text evidence="9">The sequence shown here is derived from an EMBL/GenBank/DDBJ whole genome shotgun (WGS) entry which is preliminary data.</text>
</comment>
<keyword evidence="6" id="KW-0804">Transcription</keyword>
<dbReference type="AlphaFoldDB" id="A0AAD3E182"/>
<dbReference type="PANTHER" id="PTHR13476">
    <property type="entry name" value="CHROMATIN MODIFICATION-RELATED PROTEIN MEAF6"/>
    <property type="match status" value="1"/>
</dbReference>
<feature type="compositionally biased region" description="Low complexity" evidence="8">
    <location>
        <begin position="8"/>
        <end position="34"/>
    </location>
</feature>
<evidence type="ECO:0000256" key="3">
    <source>
        <dbReference type="ARBA" id="ARBA00022853"/>
    </source>
</evidence>
<dbReference type="EMBL" id="BMAR01000055">
    <property type="protein sequence ID" value="GFR51820.1"/>
    <property type="molecule type" value="Genomic_DNA"/>
</dbReference>
<feature type="region of interest" description="Disordered" evidence="8">
    <location>
        <begin position="128"/>
        <end position="148"/>
    </location>
</feature>
<accession>A0AAD3E182</accession>
<feature type="compositionally biased region" description="Low complexity" evidence="8">
    <location>
        <begin position="135"/>
        <end position="148"/>
    </location>
</feature>
<keyword evidence="7" id="KW-0539">Nucleus</keyword>
<dbReference type="Pfam" id="PF09340">
    <property type="entry name" value="NuA4"/>
    <property type="match status" value="1"/>
</dbReference>
<evidence type="ECO:0000256" key="5">
    <source>
        <dbReference type="ARBA" id="ARBA00023054"/>
    </source>
</evidence>